<evidence type="ECO:0000313" key="3">
    <source>
        <dbReference type="Proteomes" id="UP000265520"/>
    </source>
</evidence>
<evidence type="ECO:0000313" key="2">
    <source>
        <dbReference type="EMBL" id="MCI27172.1"/>
    </source>
</evidence>
<dbReference type="EMBL" id="LXQA010157717">
    <property type="protein sequence ID" value="MCI27172.1"/>
    <property type="molecule type" value="Genomic_DNA"/>
</dbReference>
<sequence length="152" mass="17759">PVIREVYYFLCVNNVINDLENQMEALTSERDNLLIRVAQARERTEIIEKPVEKWLNDVENLLREVDVLLQRTETDNNCFQGWFPTCGRYLLCKQMVEKVTAIGKFKGKSNDIQPFSHRAPLPGVQYESSEDFIYFESTKMAYSQLLEAIEDD</sequence>
<reference evidence="2 3" key="1">
    <citation type="journal article" date="2018" name="Front. Plant Sci.">
        <title>Red Clover (Trifolium pratense) and Zigzag Clover (T. medium) - A Picture of Genomic Similarities and Differences.</title>
        <authorList>
            <person name="Dluhosova J."/>
            <person name="Istvanek J."/>
            <person name="Nedelnik J."/>
            <person name="Repkova J."/>
        </authorList>
    </citation>
    <scope>NUCLEOTIDE SEQUENCE [LARGE SCALE GENOMIC DNA]</scope>
    <source>
        <strain evidence="3">cv. 10/8</strain>
        <tissue evidence="2">Leaf</tissue>
    </source>
</reference>
<comment type="caution">
    <text evidence="2">The sequence shown here is derived from an EMBL/GenBank/DDBJ whole genome shotgun (WGS) entry which is preliminary data.</text>
</comment>
<proteinExistence type="predicted"/>
<feature type="coiled-coil region" evidence="1">
    <location>
        <begin position="9"/>
        <end position="71"/>
    </location>
</feature>
<feature type="non-terminal residue" evidence="2">
    <location>
        <position position="152"/>
    </location>
</feature>
<protein>
    <submittedName>
        <fullName evidence="2">Disease resistance protein</fullName>
    </submittedName>
</protein>
<accession>A0A392QTI3</accession>
<dbReference type="AlphaFoldDB" id="A0A392QTI3"/>
<organism evidence="2 3">
    <name type="scientific">Trifolium medium</name>
    <dbReference type="NCBI Taxonomy" id="97028"/>
    <lineage>
        <taxon>Eukaryota</taxon>
        <taxon>Viridiplantae</taxon>
        <taxon>Streptophyta</taxon>
        <taxon>Embryophyta</taxon>
        <taxon>Tracheophyta</taxon>
        <taxon>Spermatophyta</taxon>
        <taxon>Magnoliopsida</taxon>
        <taxon>eudicotyledons</taxon>
        <taxon>Gunneridae</taxon>
        <taxon>Pentapetalae</taxon>
        <taxon>rosids</taxon>
        <taxon>fabids</taxon>
        <taxon>Fabales</taxon>
        <taxon>Fabaceae</taxon>
        <taxon>Papilionoideae</taxon>
        <taxon>50 kb inversion clade</taxon>
        <taxon>NPAAA clade</taxon>
        <taxon>Hologalegina</taxon>
        <taxon>IRL clade</taxon>
        <taxon>Trifolieae</taxon>
        <taxon>Trifolium</taxon>
    </lineage>
</organism>
<feature type="non-terminal residue" evidence="2">
    <location>
        <position position="1"/>
    </location>
</feature>
<name>A0A392QTI3_9FABA</name>
<keyword evidence="3" id="KW-1185">Reference proteome</keyword>
<keyword evidence="1" id="KW-0175">Coiled coil</keyword>
<evidence type="ECO:0000256" key="1">
    <source>
        <dbReference type="SAM" id="Coils"/>
    </source>
</evidence>
<dbReference type="Proteomes" id="UP000265520">
    <property type="component" value="Unassembled WGS sequence"/>
</dbReference>